<gene>
    <name evidence="2" type="ORF">ASZ90_008183</name>
</gene>
<proteinExistence type="predicted"/>
<reference evidence="2" key="1">
    <citation type="journal article" date="2015" name="Proc. Natl. Acad. Sci. U.S.A.">
        <title>Networks of energetic and metabolic interactions define dynamics in microbial communities.</title>
        <authorList>
            <person name="Embree M."/>
            <person name="Liu J.K."/>
            <person name="Al-Bassam M.M."/>
            <person name="Zengler K."/>
        </authorList>
    </citation>
    <scope>NUCLEOTIDE SEQUENCE</scope>
</reference>
<sequence>MKIGDVQCAKSRGCKKGYERVSISATSPATRTGKPGLSGNLVNSPMPQSPTIALCHWASKSVPREDTAS</sequence>
<evidence type="ECO:0000256" key="1">
    <source>
        <dbReference type="SAM" id="MobiDB-lite"/>
    </source>
</evidence>
<dbReference type="AlphaFoldDB" id="A0A0W8FMR0"/>
<protein>
    <submittedName>
        <fullName evidence="2">Uncharacterized protein</fullName>
    </submittedName>
</protein>
<feature type="region of interest" description="Disordered" evidence="1">
    <location>
        <begin position="25"/>
        <end position="45"/>
    </location>
</feature>
<organism evidence="2">
    <name type="scientific">hydrocarbon metagenome</name>
    <dbReference type="NCBI Taxonomy" id="938273"/>
    <lineage>
        <taxon>unclassified sequences</taxon>
        <taxon>metagenomes</taxon>
        <taxon>ecological metagenomes</taxon>
    </lineage>
</organism>
<comment type="caution">
    <text evidence="2">The sequence shown here is derived from an EMBL/GenBank/DDBJ whole genome shotgun (WGS) entry which is preliminary data.</text>
</comment>
<accession>A0A0W8FMR0</accession>
<evidence type="ECO:0000313" key="2">
    <source>
        <dbReference type="EMBL" id="KUG22049.1"/>
    </source>
</evidence>
<dbReference type="EMBL" id="LNQE01000993">
    <property type="protein sequence ID" value="KUG22049.1"/>
    <property type="molecule type" value="Genomic_DNA"/>
</dbReference>
<name>A0A0W8FMR0_9ZZZZ</name>